<dbReference type="Proteomes" id="UP000558284">
    <property type="component" value="Unassembled WGS sequence"/>
</dbReference>
<evidence type="ECO:0000313" key="3">
    <source>
        <dbReference type="EMBL" id="MBA1140394.1"/>
    </source>
</evidence>
<feature type="transmembrane region" description="Helical" evidence="1">
    <location>
        <begin position="6"/>
        <end position="23"/>
    </location>
</feature>
<organism evidence="3 4">
    <name type="scientific">Mesorhizobium neociceri</name>
    <dbReference type="NCBI Taxonomy" id="1307853"/>
    <lineage>
        <taxon>Bacteria</taxon>
        <taxon>Pseudomonadati</taxon>
        <taxon>Pseudomonadota</taxon>
        <taxon>Alphaproteobacteria</taxon>
        <taxon>Hyphomicrobiales</taxon>
        <taxon>Phyllobacteriaceae</taxon>
        <taxon>Mesorhizobium</taxon>
    </lineage>
</organism>
<dbReference type="AlphaFoldDB" id="A0A838B3N6"/>
<evidence type="ECO:0000256" key="1">
    <source>
        <dbReference type="SAM" id="Phobius"/>
    </source>
</evidence>
<dbReference type="Pfam" id="PF20303">
    <property type="entry name" value="YLATT"/>
    <property type="match status" value="1"/>
</dbReference>
<keyword evidence="1" id="KW-1133">Transmembrane helix</keyword>
<comment type="caution">
    <text evidence="3">The sequence shown here is derived from an EMBL/GenBank/DDBJ whole genome shotgun (WGS) entry which is preliminary data.</text>
</comment>
<keyword evidence="1" id="KW-0812">Transmembrane</keyword>
<evidence type="ECO:0000313" key="4">
    <source>
        <dbReference type="Proteomes" id="UP000558284"/>
    </source>
</evidence>
<evidence type="ECO:0000259" key="2">
    <source>
        <dbReference type="Pfam" id="PF20303"/>
    </source>
</evidence>
<protein>
    <recommendedName>
        <fullName evidence="2">YEATS-Like-Associating Three TM domain-containing protein</fullName>
    </recommendedName>
</protein>
<proteinExistence type="predicted"/>
<sequence length="237" mass="25745">MSNFGIAAFFLASLPIGGMLGSWSRKFVTTTHSSNVVVDTKLDIQDIPPKLHEVFLRVGVPGIAAAFVVPLFLSVGQNEIISQILASDDILPILDDMLVVFGFCILAGATASNFIDSMAARALEVSDQNRKSISSIKQENNVQSDLIAEIIENKGQRVESSTESLNYDPKILNAKENSVMSALRNDEYVRRSITGISKETAISIPELRSILAGLARKGLVKDYISNRTGSILYQAIL</sequence>
<name>A0A838B3N6_9HYPH</name>
<dbReference type="RefSeq" id="WP_181057077.1">
    <property type="nucleotide sequence ID" value="NZ_JACDTY010000003.1"/>
</dbReference>
<dbReference type="InterPro" id="IPR046890">
    <property type="entry name" value="YLATT"/>
</dbReference>
<dbReference type="EMBL" id="JACDTY010000003">
    <property type="protein sequence ID" value="MBA1140394.1"/>
    <property type="molecule type" value="Genomic_DNA"/>
</dbReference>
<gene>
    <name evidence="3" type="ORF">H0241_08995</name>
</gene>
<keyword evidence="1" id="KW-0472">Membrane</keyword>
<feature type="transmembrane region" description="Helical" evidence="1">
    <location>
        <begin position="54"/>
        <end position="77"/>
    </location>
</feature>
<feature type="domain" description="YEATS-Like-Associating Three TM" evidence="2">
    <location>
        <begin position="54"/>
        <end position="132"/>
    </location>
</feature>
<reference evidence="3 4" key="1">
    <citation type="submission" date="2020-07" db="EMBL/GenBank/DDBJ databases">
        <title>Definition of the novel symbiovar canariense within Mesorhizobium novociceri, a new species of genus Mesorhizobium nodulating Cicer canariense in the Caldera de Taburiente National Park (La Palma, Canary Islands).</title>
        <authorList>
            <person name="Leon-Barrios M."/>
            <person name="Perez-Yepez J."/>
            <person name="Flores-Felix J.D."/>
            <person name="Ramirez-Baena M.H."/>
            <person name="Pulido-Suarez L."/>
            <person name="Igual J.M."/>
            <person name="Velazquez E."/>
            <person name="Peix A."/>
        </authorList>
    </citation>
    <scope>NUCLEOTIDE SEQUENCE [LARGE SCALE GENOMIC DNA]</scope>
    <source>
        <strain evidence="3 4">CCANP35</strain>
    </source>
</reference>
<accession>A0A838B3N6</accession>
<feature type="transmembrane region" description="Helical" evidence="1">
    <location>
        <begin position="97"/>
        <end position="115"/>
    </location>
</feature>
<keyword evidence="4" id="KW-1185">Reference proteome</keyword>